<evidence type="ECO:0000313" key="2">
    <source>
        <dbReference type="Proteomes" id="UP000017805"/>
    </source>
</evidence>
<dbReference type="AlphaFoldDB" id="U5L5K2"/>
<accession>U5L5K2</accession>
<dbReference type="EMBL" id="CP006643">
    <property type="protein sequence ID" value="AGX02051.1"/>
    <property type="molecule type" value="Genomic_DNA"/>
</dbReference>
<reference evidence="1 2" key="1">
    <citation type="submission" date="2013-07" db="EMBL/GenBank/DDBJ databases">
        <title>Complete genome sequence of Bacillus infantis NRRL B-14911 that has potential to induce cardiac disease by antigenic mimicry.</title>
        <authorList>
            <person name="Massilamany C."/>
            <person name="Smith T.P.L."/>
            <person name="Loy J.D."/>
            <person name="Barletta R."/>
            <person name="Reddy J."/>
        </authorList>
    </citation>
    <scope>NUCLEOTIDE SEQUENCE [LARGE SCALE GENOMIC DNA]</scope>
    <source>
        <strain evidence="1 2">NRRL B-14911</strain>
    </source>
</reference>
<dbReference type="Proteomes" id="UP000017805">
    <property type="component" value="Chromosome"/>
</dbReference>
<evidence type="ECO:0000313" key="1">
    <source>
        <dbReference type="EMBL" id="AGX02051.1"/>
    </source>
</evidence>
<dbReference type="HOGENOM" id="CLU_2407175_0_0_9"/>
<name>U5L5K2_9BACI</name>
<keyword evidence="2" id="KW-1185">Reference proteome</keyword>
<gene>
    <name evidence="1" type="ORF">N288_00015</name>
</gene>
<organism evidence="1 2">
    <name type="scientific">Bacillus infantis NRRL B-14911</name>
    <dbReference type="NCBI Taxonomy" id="1367477"/>
    <lineage>
        <taxon>Bacteria</taxon>
        <taxon>Bacillati</taxon>
        <taxon>Bacillota</taxon>
        <taxon>Bacilli</taxon>
        <taxon>Bacillales</taxon>
        <taxon>Bacillaceae</taxon>
        <taxon>Bacillus</taxon>
    </lineage>
</organism>
<dbReference type="STRING" id="1367477.N288_00015"/>
<dbReference type="KEGG" id="bif:N288_00015"/>
<proteinExistence type="predicted"/>
<sequence>MRFGYPSFDPLFHFPAKLLKGGAEIILKRDPGHIVPENSEGKNFSLADSFPILYFTKKLHHLQRKEEIFMCQLLVSDSPLKQKNRRQAVFSQ</sequence>
<protein>
    <submittedName>
        <fullName evidence="1">Uncharacterized protein</fullName>
    </submittedName>
</protein>